<feature type="compositionally biased region" description="Basic residues" evidence="1">
    <location>
        <begin position="1"/>
        <end position="13"/>
    </location>
</feature>
<sequence length="529" mass="57622">MPRRDRKKTRQGPHRGNAEAAAAPSSVERSRKRSWADSQHDSAIAKAASSSVERPPKRSRADSQHDSAIAKVASSSSNRPRKKRRGHRRKSKPTQKDPATTSCSAAVEACSSPPKSPSQPPHGDSAAAARDAVPGGALGAKTTLSQVQPVHGPSANQKLRDRIEQREGLKRLYTLHCRILDPYDPSKIGSSEAILAKLNSITFGKPPRKGALGTFDAAVIDGSLLFLNLRGTVRPHIKHSLVDAVSAALGLRLRLSEEKYLLRLKWLQPCRALHYGSSEALEKIRKDNGVVVSQVAQRFSTWYATFSDLDQALEALAKNKFWIGGQLATVCPILEDSVPIFCYNCHAPSHMSSQCSSKLKRCGKCSAVGQHDTKNCHVVLRSEMRCPNCGIKGHAAFDTNCQYPASKAEWKRASIAKKTLPAWAAAFLSAQAISTGVKHNPWEGMVYSQKPDEIARLPKRRRQTKAAPQATEASGEQAEDGDCESMDDDELESDESPKKRGPGRPKNPPKVDASQTSLDGFCKPRNSQA</sequence>
<feature type="compositionally biased region" description="Low complexity" evidence="1">
    <location>
        <begin position="121"/>
        <end position="135"/>
    </location>
</feature>
<dbReference type="OrthoDB" id="3692783at2759"/>
<dbReference type="EMBL" id="AZNH01000030">
    <property type="protein sequence ID" value="KID85443.1"/>
    <property type="molecule type" value="Genomic_DNA"/>
</dbReference>
<feature type="compositionally biased region" description="Basic and acidic residues" evidence="1">
    <location>
        <begin position="54"/>
        <end position="65"/>
    </location>
</feature>
<protein>
    <recommendedName>
        <fullName evidence="4">CCHC-type domain-containing protein</fullName>
    </recommendedName>
</protein>
<name>A0A0B4GS23_METGA</name>
<feature type="compositionally biased region" description="Acidic residues" evidence="1">
    <location>
        <begin position="477"/>
        <end position="494"/>
    </location>
</feature>
<comment type="caution">
    <text evidence="2">The sequence shown here is derived from an EMBL/GenBank/DDBJ whole genome shotgun (WGS) entry which is preliminary data.</text>
</comment>
<evidence type="ECO:0008006" key="4">
    <source>
        <dbReference type="Google" id="ProtNLM"/>
    </source>
</evidence>
<accession>A0A0B4GS23</accession>
<dbReference type="HOGENOM" id="CLU_514906_0_0_1"/>
<feature type="compositionally biased region" description="Basic residues" evidence="1">
    <location>
        <begin position="79"/>
        <end position="93"/>
    </location>
</feature>
<reference evidence="2 3" key="1">
    <citation type="journal article" date="2014" name="Proc. Natl. Acad. Sci. U.S.A.">
        <title>Trajectory and genomic determinants of fungal-pathogen speciation and host adaptation.</title>
        <authorList>
            <person name="Hu X."/>
            <person name="Xiao G."/>
            <person name="Zheng P."/>
            <person name="Shang Y."/>
            <person name="Su Y."/>
            <person name="Zhang X."/>
            <person name="Liu X."/>
            <person name="Zhan S."/>
            <person name="St Leger R.J."/>
            <person name="Wang C."/>
        </authorList>
    </citation>
    <scope>NUCLEOTIDE SEQUENCE [LARGE SCALE GENOMIC DNA]</scope>
    <source>
        <strain evidence="2 3">ARSEF 977</strain>
    </source>
</reference>
<evidence type="ECO:0000256" key="1">
    <source>
        <dbReference type="SAM" id="MobiDB-lite"/>
    </source>
</evidence>
<feature type="region of interest" description="Disordered" evidence="1">
    <location>
        <begin position="1"/>
        <end position="161"/>
    </location>
</feature>
<dbReference type="Proteomes" id="UP000031192">
    <property type="component" value="Unassembled WGS sequence"/>
</dbReference>
<evidence type="ECO:0000313" key="3">
    <source>
        <dbReference type="Proteomes" id="UP000031192"/>
    </source>
</evidence>
<feature type="region of interest" description="Disordered" evidence="1">
    <location>
        <begin position="454"/>
        <end position="529"/>
    </location>
</feature>
<proteinExistence type="predicted"/>
<dbReference type="AlphaFoldDB" id="A0A0B4GS23"/>
<gene>
    <name evidence="2" type="ORF">MGU_07305</name>
</gene>
<organism evidence="2 3">
    <name type="scientific">Metarhizium guizhouense (strain ARSEF 977)</name>
    <dbReference type="NCBI Taxonomy" id="1276136"/>
    <lineage>
        <taxon>Eukaryota</taxon>
        <taxon>Fungi</taxon>
        <taxon>Dikarya</taxon>
        <taxon>Ascomycota</taxon>
        <taxon>Pezizomycotina</taxon>
        <taxon>Sordariomycetes</taxon>
        <taxon>Hypocreomycetidae</taxon>
        <taxon>Hypocreales</taxon>
        <taxon>Clavicipitaceae</taxon>
        <taxon>Metarhizium</taxon>
    </lineage>
</organism>
<evidence type="ECO:0000313" key="2">
    <source>
        <dbReference type="EMBL" id="KID85443.1"/>
    </source>
</evidence>
<keyword evidence="3" id="KW-1185">Reference proteome</keyword>